<protein>
    <recommendedName>
        <fullName evidence="2">YARHG domain-containing protein</fullName>
    </recommendedName>
</protein>
<proteinExistence type="predicted"/>
<dbReference type="InterPro" id="IPR025582">
    <property type="entry name" value="YARHG_dom"/>
</dbReference>
<evidence type="ECO:0000256" key="1">
    <source>
        <dbReference type="SAM" id="SignalP"/>
    </source>
</evidence>
<evidence type="ECO:0000313" key="4">
    <source>
        <dbReference type="Proteomes" id="UP001500459"/>
    </source>
</evidence>
<feature type="signal peptide" evidence="1">
    <location>
        <begin position="1"/>
        <end position="20"/>
    </location>
</feature>
<accession>A0ABP7X9G8</accession>
<dbReference type="Pfam" id="PF13308">
    <property type="entry name" value="YARHG"/>
    <property type="match status" value="1"/>
</dbReference>
<evidence type="ECO:0000313" key="3">
    <source>
        <dbReference type="EMBL" id="GAA4108259.1"/>
    </source>
</evidence>
<dbReference type="SMART" id="SM01324">
    <property type="entry name" value="YARHG"/>
    <property type="match status" value="1"/>
</dbReference>
<evidence type="ECO:0000259" key="2">
    <source>
        <dbReference type="SMART" id="SM01324"/>
    </source>
</evidence>
<comment type="caution">
    <text evidence="3">The sequence shown here is derived from an EMBL/GenBank/DDBJ whole genome shotgun (WGS) entry which is preliminary data.</text>
</comment>
<dbReference type="EMBL" id="BAABCW010000001">
    <property type="protein sequence ID" value="GAA4108259.1"/>
    <property type="molecule type" value="Genomic_DNA"/>
</dbReference>
<feature type="chain" id="PRO_5045825133" description="YARHG domain-containing protein" evidence="1">
    <location>
        <begin position="21"/>
        <end position="222"/>
    </location>
</feature>
<reference evidence="4" key="1">
    <citation type="journal article" date="2019" name="Int. J. Syst. Evol. Microbiol.">
        <title>The Global Catalogue of Microorganisms (GCM) 10K type strain sequencing project: providing services to taxonomists for standard genome sequencing and annotation.</title>
        <authorList>
            <consortium name="The Broad Institute Genomics Platform"/>
            <consortium name="The Broad Institute Genome Sequencing Center for Infectious Disease"/>
            <person name="Wu L."/>
            <person name="Ma J."/>
        </authorList>
    </citation>
    <scope>NUCLEOTIDE SEQUENCE [LARGE SCALE GENOMIC DNA]</scope>
    <source>
        <strain evidence="4">JCM 17106</strain>
    </source>
</reference>
<dbReference type="RefSeq" id="WP_344924307.1">
    <property type="nucleotide sequence ID" value="NZ_BAABCW010000001.1"/>
</dbReference>
<keyword evidence="4" id="KW-1185">Reference proteome</keyword>
<dbReference type="InterPro" id="IPR038434">
    <property type="entry name" value="YARHG_sf"/>
</dbReference>
<feature type="domain" description="YARHG" evidence="2">
    <location>
        <begin position="138"/>
        <end position="221"/>
    </location>
</feature>
<organism evidence="3 4">
    <name type="scientific">Aquimarina addita</name>
    <dbReference type="NCBI Taxonomy" id="870485"/>
    <lineage>
        <taxon>Bacteria</taxon>
        <taxon>Pseudomonadati</taxon>
        <taxon>Bacteroidota</taxon>
        <taxon>Flavobacteriia</taxon>
        <taxon>Flavobacteriales</taxon>
        <taxon>Flavobacteriaceae</taxon>
        <taxon>Aquimarina</taxon>
    </lineage>
</organism>
<dbReference type="Proteomes" id="UP001500459">
    <property type="component" value="Unassembled WGS sequence"/>
</dbReference>
<dbReference type="Gene3D" id="1.20.58.1690">
    <property type="match status" value="1"/>
</dbReference>
<keyword evidence="1" id="KW-0732">Signal</keyword>
<name>A0ABP7X9G8_9FLAO</name>
<sequence length="222" mass="25685">MNIRLSLLLFIFHIPFYAIVAQITSADTTSWKVKNKLEYTGTYNFGTSDLVLSYVNGSFEGKIINSKLNDDGNARIEKRETISNIRIEGNTFYSNKSKGDFVVSNSGGKQIFGLKIYEPWNTKKDIEIGQLTSVRKRYIGNYPYTSFRILTKNDLKFIQKSELQIMRNEIYARHGHIFTEGGKMDIHFRKQPWYTAQQSDATDLLTEIEKNNIDLIKQVEQE</sequence>
<gene>
    <name evidence="3" type="ORF">GCM10022393_04180</name>
</gene>